<evidence type="ECO:0000313" key="8">
    <source>
        <dbReference type="EMBL" id="RFU88631.1"/>
    </source>
</evidence>
<dbReference type="AlphaFoldDB" id="A0A372MCJ9"/>
<dbReference type="Proteomes" id="UP000263094">
    <property type="component" value="Unassembled WGS sequence"/>
</dbReference>
<dbReference type="SUPFAM" id="SSF46689">
    <property type="entry name" value="Homeodomain-like"/>
    <property type="match status" value="1"/>
</dbReference>
<name>A0A372MCJ9_9ACTN</name>
<dbReference type="InterPro" id="IPR004111">
    <property type="entry name" value="Repressor_TetR_C"/>
</dbReference>
<dbReference type="PANTHER" id="PTHR30055">
    <property type="entry name" value="HTH-TYPE TRANSCRIPTIONAL REGULATOR RUTR"/>
    <property type="match status" value="1"/>
</dbReference>
<evidence type="ECO:0000313" key="7">
    <source>
        <dbReference type="EMBL" id="RFU88559.1"/>
    </source>
</evidence>
<dbReference type="InterPro" id="IPR003012">
    <property type="entry name" value="Tet_transcr_reg_TetR"/>
</dbReference>
<dbReference type="InterPro" id="IPR036271">
    <property type="entry name" value="Tet_transcr_reg_TetR-rel_C_sf"/>
</dbReference>
<dbReference type="PROSITE" id="PS50977">
    <property type="entry name" value="HTH_TETR_2"/>
    <property type="match status" value="1"/>
</dbReference>
<dbReference type="InterPro" id="IPR001647">
    <property type="entry name" value="HTH_TetR"/>
</dbReference>
<organism evidence="8 9">
    <name type="scientific">Streptomyces triticagri</name>
    <dbReference type="NCBI Taxonomy" id="2293568"/>
    <lineage>
        <taxon>Bacteria</taxon>
        <taxon>Bacillati</taxon>
        <taxon>Actinomycetota</taxon>
        <taxon>Actinomycetes</taxon>
        <taxon>Kitasatosporales</taxon>
        <taxon>Streptomycetaceae</taxon>
        <taxon>Streptomyces</taxon>
    </lineage>
</organism>
<dbReference type="InterPro" id="IPR009057">
    <property type="entry name" value="Homeodomain-like_sf"/>
</dbReference>
<evidence type="ECO:0000256" key="5">
    <source>
        <dbReference type="PROSITE-ProRule" id="PRU00335"/>
    </source>
</evidence>
<dbReference type="SUPFAM" id="SSF48498">
    <property type="entry name" value="Tetracyclin repressor-like, C-terminal domain"/>
    <property type="match status" value="1"/>
</dbReference>
<gene>
    <name evidence="8" type="ORF">DY218_00655</name>
    <name evidence="7" type="ORF">DY218_00950</name>
</gene>
<dbReference type="Pfam" id="PF00440">
    <property type="entry name" value="TetR_N"/>
    <property type="match status" value="1"/>
</dbReference>
<comment type="caution">
    <text evidence="8">The sequence shown here is derived from an EMBL/GenBank/DDBJ whole genome shotgun (WGS) entry which is preliminary data.</text>
</comment>
<feature type="DNA-binding region" description="H-T-H motif" evidence="5">
    <location>
        <begin position="35"/>
        <end position="54"/>
    </location>
</feature>
<evidence type="ECO:0000259" key="6">
    <source>
        <dbReference type="PROSITE" id="PS50977"/>
    </source>
</evidence>
<reference evidence="8 9" key="1">
    <citation type="submission" date="2018-08" db="EMBL/GenBank/DDBJ databases">
        <title>Isolation, diversity and antifungal activity of Actinobacteria from wheat.</title>
        <authorList>
            <person name="Han C."/>
        </authorList>
    </citation>
    <scope>NUCLEOTIDE SEQUENCE [LARGE SCALE GENOMIC DNA]</scope>
    <source>
        <strain evidence="8 9">NEAU-YY421</strain>
    </source>
</reference>
<dbReference type="RefSeq" id="WP_128553927.1">
    <property type="nucleotide sequence ID" value="NZ_QUAK01000005.1"/>
</dbReference>
<feature type="domain" description="HTH tetR-type" evidence="6">
    <location>
        <begin position="12"/>
        <end position="72"/>
    </location>
</feature>
<dbReference type="InterPro" id="IPR050109">
    <property type="entry name" value="HTH-type_TetR-like_transc_reg"/>
</dbReference>
<protein>
    <submittedName>
        <fullName evidence="8">TetR family transcriptional regulator</fullName>
    </submittedName>
</protein>
<keyword evidence="1" id="KW-0678">Repressor</keyword>
<accession>A0A372MCJ9</accession>
<evidence type="ECO:0000313" key="9">
    <source>
        <dbReference type="Proteomes" id="UP000263094"/>
    </source>
</evidence>
<dbReference type="GO" id="GO:0003700">
    <property type="term" value="F:DNA-binding transcription factor activity"/>
    <property type="evidence" value="ECO:0007669"/>
    <property type="project" value="TreeGrafter"/>
</dbReference>
<dbReference type="Pfam" id="PF02909">
    <property type="entry name" value="TetR_C_1"/>
    <property type="match status" value="1"/>
</dbReference>
<dbReference type="GO" id="GO:0045892">
    <property type="term" value="P:negative regulation of DNA-templated transcription"/>
    <property type="evidence" value="ECO:0007669"/>
    <property type="project" value="InterPro"/>
</dbReference>
<keyword evidence="4" id="KW-0804">Transcription</keyword>
<sequence>MAARRARGHSAGLTRQVVLEAALGLSDRDGLKALSMRRLGEELGVEAMALYHHVPNKDALLDGMVEQVVAEAVPEEFGPANWQEGLRTYAAALDAALAAHPQVVPLLMSRPAVTPRNLQLMETVVGALHGAGFPLRRALDVVYAVTSFVIGHAAAQGGAVGEADGESADLAAMDPEAYPLLVRAAEESGAAPAAERFDFALGALLSGFEAEAGRPERAAAEG</sequence>
<dbReference type="Gene3D" id="1.10.357.10">
    <property type="entry name" value="Tetracycline Repressor, domain 2"/>
    <property type="match status" value="1"/>
</dbReference>
<dbReference type="OrthoDB" id="329481at2"/>
<keyword evidence="9" id="KW-1185">Reference proteome</keyword>
<dbReference type="PRINTS" id="PR00455">
    <property type="entry name" value="HTHTETR"/>
</dbReference>
<evidence type="ECO:0000256" key="2">
    <source>
        <dbReference type="ARBA" id="ARBA00023015"/>
    </source>
</evidence>
<keyword evidence="3 5" id="KW-0238">DNA-binding</keyword>
<dbReference type="GO" id="GO:0046677">
    <property type="term" value="P:response to antibiotic"/>
    <property type="evidence" value="ECO:0007669"/>
    <property type="project" value="InterPro"/>
</dbReference>
<dbReference type="PRINTS" id="PR00400">
    <property type="entry name" value="TETREPRESSOR"/>
</dbReference>
<dbReference type="EMBL" id="QUAK01000005">
    <property type="protein sequence ID" value="RFU88631.1"/>
    <property type="molecule type" value="Genomic_DNA"/>
</dbReference>
<evidence type="ECO:0000256" key="1">
    <source>
        <dbReference type="ARBA" id="ARBA00022491"/>
    </source>
</evidence>
<dbReference type="GO" id="GO:0000976">
    <property type="term" value="F:transcription cis-regulatory region binding"/>
    <property type="evidence" value="ECO:0007669"/>
    <property type="project" value="TreeGrafter"/>
</dbReference>
<evidence type="ECO:0000256" key="3">
    <source>
        <dbReference type="ARBA" id="ARBA00023125"/>
    </source>
</evidence>
<evidence type="ECO:0000256" key="4">
    <source>
        <dbReference type="ARBA" id="ARBA00023163"/>
    </source>
</evidence>
<dbReference type="PANTHER" id="PTHR30055:SF151">
    <property type="entry name" value="TRANSCRIPTIONAL REGULATORY PROTEIN"/>
    <property type="match status" value="1"/>
</dbReference>
<proteinExistence type="predicted"/>
<dbReference type="EMBL" id="QUAK01000008">
    <property type="protein sequence ID" value="RFU88559.1"/>
    <property type="molecule type" value="Genomic_DNA"/>
</dbReference>
<keyword evidence="2" id="KW-0805">Transcription regulation</keyword>